<evidence type="ECO:0000313" key="2">
    <source>
        <dbReference type="EMBL" id="GBG60498.1"/>
    </source>
</evidence>
<sequence length="415" mass="46137">MQARGRGRGRGRWSNCGRYWMETPPPPPQAQPPAAPFSGSIPYQTPVNPFFPPFGSNPLGYNPIPPNFVGAQPQAPWLFAGVSSGPAQSGGQYSQGYGRGNGGYQNRAFFMREHADFIEKLKLKDAVDEARKKDLEEIARLKELGMEWGKKKEVEKDKELKEKKRKQGKDKGKGKIIDDGKEDVMKKWVATNFGGSLKILAEKLEEVDKKSKLKDDELEELKMLRAEKELRELRESSSSEKRKSEMASPSRPVKCKVKSRSTLLKRRGKEKTQKPVEVLSDEERKEIEKDGVVQNLSGKMESSSGGAKDLAELKGLLKELLAGGTRAAGSSNTAVGQDRKQGEDGFGRGEQEGDAGEPQKMTMVTEKNEEGEKEEGSLGLYFKDTVIYCDALHYMEIQALCKKKGISYKRKEGGV</sequence>
<feature type="compositionally biased region" description="Pro residues" evidence="1">
    <location>
        <begin position="23"/>
        <end position="35"/>
    </location>
</feature>
<feature type="region of interest" description="Disordered" evidence="1">
    <location>
        <begin position="325"/>
        <end position="375"/>
    </location>
</feature>
<evidence type="ECO:0000313" key="3">
    <source>
        <dbReference type="Proteomes" id="UP000265515"/>
    </source>
</evidence>
<accession>A0A388JRT1</accession>
<keyword evidence="3" id="KW-1185">Reference proteome</keyword>
<feature type="compositionally biased region" description="Basic and acidic residues" evidence="1">
    <location>
        <begin position="337"/>
        <end position="351"/>
    </location>
</feature>
<feature type="compositionally biased region" description="Basic residues" evidence="1">
    <location>
        <begin position="253"/>
        <end position="269"/>
    </location>
</feature>
<feature type="compositionally biased region" description="Polar residues" evidence="1">
    <location>
        <begin position="294"/>
        <end position="304"/>
    </location>
</feature>
<feature type="compositionally biased region" description="Basic residues" evidence="1">
    <location>
        <begin position="1"/>
        <end position="11"/>
    </location>
</feature>
<feature type="compositionally biased region" description="Basic and acidic residues" evidence="1">
    <location>
        <begin position="281"/>
        <end position="291"/>
    </location>
</feature>
<feature type="compositionally biased region" description="Basic and acidic residues" evidence="1">
    <location>
        <begin position="152"/>
        <end position="162"/>
    </location>
</feature>
<dbReference type="Proteomes" id="UP000265515">
    <property type="component" value="Unassembled WGS sequence"/>
</dbReference>
<feature type="region of interest" description="Disordered" evidence="1">
    <location>
        <begin position="152"/>
        <end position="174"/>
    </location>
</feature>
<gene>
    <name evidence="2" type="ORF">CBR_g5672</name>
</gene>
<organism evidence="2 3">
    <name type="scientific">Chara braunii</name>
    <name type="common">Braun's stonewort</name>
    <dbReference type="NCBI Taxonomy" id="69332"/>
    <lineage>
        <taxon>Eukaryota</taxon>
        <taxon>Viridiplantae</taxon>
        <taxon>Streptophyta</taxon>
        <taxon>Charophyceae</taxon>
        <taxon>Charales</taxon>
        <taxon>Characeae</taxon>
        <taxon>Chara</taxon>
    </lineage>
</organism>
<feature type="region of interest" description="Disordered" evidence="1">
    <location>
        <begin position="1"/>
        <end position="36"/>
    </location>
</feature>
<reference evidence="2 3" key="1">
    <citation type="journal article" date="2018" name="Cell">
        <title>The Chara Genome: Secondary Complexity and Implications for Plant Terrestrialization.</title>
        <authorList>
            <person name="Nishiyama T."/>
            <person name="Sakayama H."/>
            <person name="Vries J.D."/>
            <person name="Buschmann H."/>
            <person name="Saint-Marcoux D."/>
            <person name="Ullrich K.K."/>
            <person name="Haas F.B."/>
            <person name="Vanderstraeten L."/>
            <person name="Becker D."/>
            <person name="Lang D."/>
            <person name="Vosolsobe S."/>
            <person name="Rombauts S."/>
            <person name="Wilhelmsson P.K.I."/>
            <person name="Janitza P."/>
            <person name="Kern R."/>
            <person name="Heyl A."/>
            <person name="Rumpler F."/>
            <person name="Villalobos L.I.A.C."/>
            <person name="Clay J.M."/>
            <person name="Skokan R."/>
            <person name="Toyoda A."/>
            <person name="Suzuki Y."/>
            <person name="Kagoshima H."/>
            <person name="Schijlen E."/>
            <person name="Tajeshwar N."/>
            <person name="Catarino B."/>
            <person name="Hetherington A.J."/>
            <person name="Saltykova A."/>
            <person name="Bonnot C."/>
            <person name="Breuninger H."/>
            <person name="Symeonidi A."/>
            <person name="Radhakrishnan G.V."/>
            <person name="Van Nieuwerburgh F."/>
            <person name="Deforce D."/>
            <person name="Chang C."/>
            <person name="Karol K.G."/>
            <person name="Hedrich R."/>
            <person name="Ulvskov P."/>
            <person name="Glockner G."/>
            <person name="Delwiche C.F."/>
            <person name="Petrasek J."/>
            <person name="Van de Peer Y."/>
            <person name="Friml J."/>
            <person name="Beilby M."/>
            <person name="Dolan L."/>
            <person name="Kohara Y."/>
            <person name="Sugano S."/>
            <person name="Fujiyama A."/>
            <person name="Delaux P.-M."/>
            <person name="Quint M."/>
            <person name="TheiBen G."/>
            <person name="Hagemann M."/>
            <person name="Harholt J."/>
            <person name="Dunand C."/>
            <person name="Zachgo S."/>
            <person name="Langdale J."/>
            <person name="Maumus F."/>
            <person name="Straeten D.V.D."/>
            <person name="Gould S.B."/>
            <person name="Rensing S.A."/>
        </authorList>
    </citation>
    <scope>NUCLEOTIDE SEQUENCE [LARGE SCALE GENOMIC DNA]</scope>
    <source>
        <strain evidence="2 3">S276</strain>
    </source>
</reference>
<comment type="caution">
    <text evidence="2">The sequence shown here is derived from an EMBL/GenBank/DDBJ whole genome shotgun (WGS) entry which is preliminary data.</text>
</comment>
<dbReference type="Gramene" id="GBG60498">
    <property type="protein sequence ID" value="GBG60498"/>
    <property type="gene ID" value="CBR_g5672"/>
</dbReference>
<feature type="compositionally biased region" description="Basic and acidic residues" evidence="1">
    <location>
        <begin position="366"/>
        <end position="375"/>
    </location>
</feature>
<dbReference type="EMBL" id="BFEA01000011">
    <property type="protein sequence ID" value="GBG60498.1"/>
    <property type="molecule type" value="Genomic_DNA"/>
</dbReference>
<dbReference type="AlphaFoldDB" id="A0A388JRT1"/>
<feature type="region of interest" description="Disordered" evidence="1">
    <location>
        <begin position="229"/>
        <end position="307"/>
    </location>
</feature>
<feature type="compositionally biased region" description="Basic and acidic residues" evidence="1">
    <location>
        <begin position="229"/>
        <end position="245"/>
    </location>
</feature>
<proteinExistence type="predicted"/>
<evidence type="ECO:0000256" key="1">
    <source>
        <dbReference type="SAM" id="MobiDB-lite"/>
    </source>
</evidence>
<name>A0A388JRT1_CHABU</name>
<protein>
    <submittedName>
        <fullName evidence="2">Uncharacterized protein</fullName>
    </submittedName>
</protein>